<evidence type="ECO:0000313" key="8">
    <source>
        <dbReference type="Proteomes" id="UP001280121"/>
    </source>
</evidence>
<dbReference type="PANTHER" id="PTHR31973:SF187">
    <property type="entry name" value="MUTATOR TRANSPOSASE MUDRA PROTEIN"/>
    <property type="match status" value="1"/>
</dbReference>
<keyword evidence="1" id="KW-0479">Metal-binding</keyword>
<dbReference type="AlphaFoldDB" id="A0AAE0CT26"/>
<organism evidence="7 8">
    <name type="scientific">Dipteronia dyeriana</name>
    <dbReference type="NCBI Taxonomy" id="168575"/>
    <lineage>
        <taxon>Eukaryota</taxon>
        <taxon>Viridiplantae</taxon>
        <taxon>Streptophyta</taxon>
        <taxon>Embryophyta</taxon>
        <taxon>Tracheophyta</taxon>
        <taxon>Spermatophyta</taxon>
        <taxon>Magnoliopsida</taxon>
        <taxon>eudicotyledons</taxon>
        <taxon>Gunneridae</taxon>
        <taxon>Pentapetalae</taxon>
        <taxon>rosids</taxon>
        <taxon>malvids</taxon>
        <taxon>Sapindales</taxon>
        <taxon>Sapindaceae</taxon>
        <taxon>Hippocastanoideae</taxon>
        <taxon>Acereae</taxon>
        <taxon>Dipteronia</taxon>
    </lineage>
</organism>
<evidence type="ECO:0000256" key="3">
    <source>
        <dbReference type="ARBA" id="ARBA00022833"/>
    </source>
</evidence>
<dbReference type="InterPro" id="IPR006564">
    <property type="entry name" value="Znf_PMZ"/>
</dbReference>
<name>A0AAE0CT26_9ROSI</name>
<dbReference type="InterPro" id="IPR007527">
    <property type="entry name" value="Znf_SWIM"/>
</dbReference>
<evidence type="ECO:0000259" key="6">
    <source>
        <dbReference type="PROSITE" id="PS50966"/>
    </source>
</evidence>
<dbReference type="PANTHER" id="PTHR31973">
    <property type="entry name" value="POLYPROTEIN, PUTATIVE-RELATED"/>
    <property type="match status" value="1"/>
</dbReference>
<proteinExistence type="predicted"/>
<feature type="domain" description="SWIM-type" evidence="6">
    <location>
        <begin position="438"/>
        <end position="470"/>
    </location>
</feature>
<dbReference type="GO" id="GO:0008270">
    <property type="term" value="F:zinc ion binding"/>
    <property type="evidence" value="ECO:0007669"/>
    <property type="project" value="UniProtKB-KW"/>
</dbReference>
<comment type="caution">
    <text evidence="7">The sequence shown here is derived from an EMBL/GenBank/DDBJ whole genome shotgun (WGS) entry which is preliminary data.</text>
</comment>
<sequence length="542" mass="61572">MPERLLPSFKIRLTIGVRAIIQCTPNPIVTLNRVVDILLNVPGECDADHISLINLVHAMTKEVSGSSELPSGGFTVRAELPWSRDTIVVLTDSELIYVFREFGNRGYDHIRFQIEKTPQSPIDEPEVVEQIGWCNKEAGMFDFTVESEGLDGIEDEGLQTSEGVQNEGVENGGDVHAGEGLDGDIVDESEITKQCMALFDGQKGGEIKFFVGQIFGSKEEMGDIFREYAIRECVTLGRVKNDNVRQTYVCDLEGCPWRAHGSRTIDKKSFIIKTLDDKHDCHRVYNNSEAKVKWITSRVESLVKSNPLVGAKVLGDLILERHLCFMSDRQKGLVKALQTHFPLASTRSSYPCHNCKKMFWKASRSSNLFHFNAALDSIGEVDPKAKQWLMKIDPHCWSRFGYDQYIRCDHVTNNMTEAFNNMFGTHRAQTYLQLMEFIRLKLKEYYCGCEIWQTSGIPCPHAMVAISHSCGRRSLKDWVPNFVHQSLSKSSYIQTYRGMIHPLPDQNMWPTIETDELLPPPYATQPGRPKLQRKREAGEKEK</sequence>
<evidence type="ECO:0000256" key="4">
    <source>
        <dbReference type="PROSITE-ProRule" id="PRU00325"/>
    </source>
</evidence>
<dbReference type="InterPro" id="IPR004332">
    <property type="entry name" value="Transposase_MuDR"/>
</dbReference>
<evidence type="ECO:0000256" key="5">
    <source>
        <dbReference type="SAM" id="MobiDB-lite"/>
    </source>
</evidence>
<keyword evidence="3" id="KW-0862">Zinc</keyword>
<evidence type="ECO:0000313" key="7">
    <source>
        <dbReference type="EMBL" id="KAK2661843.1"/>
    </source>
</evidence>
<evidence type="ECO:0000256" key="1">
    <source>
        <dbReference type="ARBA" id="ARBA00022723"/>
    </source>
</evidence>
<evidence type="ECO:0000256" key="2">
    <source>
        <dbReference type="ARBA" id="ARBA00022771"/>
    </source>
</evidence>
<reference evidence="7" key="1">
    <citation type="journal article" date="2023" name="Plant J.">
        <title>Genome sequences and population genomics provide insights into the demographic history, inbreeding, and mutation load of two 'living fossil' tree species of Dipteronia.</title>
        <authorList>
            <person name="Feng Y."/>
            <person name="Comes H.P."/>
            <person name="Chen J."/>
            <person name="Zhu S."/>
            <person name="Lu R."/>
            <person name="Zhang X."/>
            <person name="Li P."/>
            <person name="Qiu J."/>
            <person name="Olsen K.M."/>
            <person name="Qiu Y."/>
        </authorList>
    </citation>
    <scope>NUCLEOTIDE SEQUENCE</scope>
    <source>
        <strain evidence="7">KIB01</strain>
    </source>
</reference>
<protein>
    <recommendedName>
        <fullName evidence="6">SWIM-type domain-containing protein</fullName>
    </recommendedName>
</protein>
<dbReference type="PROSITE" id="PS50966">
    <property type="entry name" value="ZF_SWIM"/>
    <property type="match status" value="1"/>
</dbReference>
<keyword evidence="8" id="KW-1185">Reference proteome</keyword>
<accession>A0AAE0CT26</accession>
<dbReference type="SMART" id="SM00575">
    <property type="entry name" value="ZnF_PMZ"/>
    <property type="match status" value="1"/>
</dbReference>
<dbReference type="EMBL" id="JANJYI010000001">
    <property type="protein sequence ID" value="KAK2661843.1"/>
    <property type="molecule type" value="Genomic_DNA"/>
</dbReference>
<gene>
    <name evidence="7" type="ORF">Ddye_000417</name>
</gene>
<keyword evidence="2 4" id="KW-0863">Zinc-finger</keyword>
<dbReference type="Pfam" id="PF03108">
    <property type="entry name" value="DBD_Tnp_Mut"/>
    <property type="match status" value="1"/>
</dbReference>
<dbReference type="Proteomes" id="UP001280121">
    <property type="component" value="Unassembled WGS sequence"/>
</dbReference>
<feature type="region of interest" description="Disordered" evidence="5">
    <location>
        <begin position="514"/>
        <end position="542"/>
    </location>
</feature>